<dbReference type="GO" id="GO:1990404">
    <property type="term" value="F:NAD+-protein mono-ADP-ribosyltransferase activity"/>
    <property type="evidence" value="ECO:0007669"/>
    <property type="project" value="InterPro"/>
</dbReference>
<proteinExistence type="predicted"/>
<dbReference type="KEGG" id="spk:MGAS9429_Spy0354"/>
<protein>
    <submittedName>
        <fullName evidence="2">C3 family ADP-ribosyltransferase</fullName>
        <ecNumber evidence="2">2.4.2.-</ecNumber>
    </submittedName>
</protein>
<dbReference type="GO" id="GO:0005576">
    <property type="term" value="C:extracellular region"/>
    <property type="evidence" value="ECO:0007669"/>
    <property type="project" value="InterPro"/>
</dbReference>
<dbReference type="HOGENOM" id="CLU_1142099_0_0_9"/>
<accession>Q1JN57</accession>
<evidence type="ECO:0000259" key="1">
    <source>
        <dbReference type="Pfam" id="PF03496"/>
    </source>
</evidence>
<name>Q1JN57_STRPC</name>
<organism evidence="2 3">
    <name type="scientific">Streptococcus pyogenes serotype M12 (strain MGAS9429)</name>
    <dbReference type="NCBI Taxonomy" id="370551"/>
    <lineage>
        <taxon>Bacteria</taxon>
        <taxon>Bacillati</taxon>
        <taxon>Bacillota</taxon>
        <taxon>Bacilli</taxon>
        <taxon>Lactobacillales</taxon>
        <taxon>Streptococcaceae</taxon>
        <taxon>Streptococcus</taxon>
    </lineage>
</organism>
<gene>
    <name evidence="2" type="primary">spyA</name>
    <name evidence="2" type="ordered locus">MGAS9429_Spy0354</name>
</gene>
<dbReference type="Pfam" id="PF03496">
    <property type="entry name" value="ADPrib_exo_Tox"/>
    <property type="match status" value="1"/>
</dbReference>
<evidence type="ECO:0000313" key="2">
    <source>
        <dbReference type="EMBL" id="ABF31542.1"/>
    </source>
</evidence>
<dbReference type="Gene3D" id="3.90.176.10">
    <property type="entry name" value="Toxin ADP-ribosyltransferase, Chain A, domain 1"/>
    <property type="match status" value="1"/>
</dbReference>
<dbReference type="Proteomes" id="UP000002433">
    <property type="component" value="Chromosome"/>
</dbReference>
<dbReference type="PIRSF" id="PIRSF016951">
    <property type="entry name" value="MADP_ribosyltransf_Edin"/>
    <property type="match status" value="1"/>
</dbReference>
<dbReference type="EMBL" id="CP000259">
    <property type="protein sequence ID" value="ABF31542.1"/>
    <property type="molecule type" value="Genomic_DNA"/>
</dbReference>
<keyword evidence="2" id="KW-0328">Glycosyltransferase</keyword>
<evidence type="ECO:0000313" key="3">
    <source>
        <dbReference type="Proteomes" id="UP000002433"/>
    </source>
</evidence>
<sequence>MSGGTMLKKRYQLAMILLLSCFSLVWQTEGLVELFVCEHYERAVCEGTPAYFTFSDQKGAETLIKKRWGKGLLYPRAEQEAMAAYTCQQAALINTSLDKTKGELSQLTPELRDQVAQLDAATHRLVIPWNIVVYRYVYETFLRDIGVSHADLTSYYRNHQFDPHILCKIKLGTRYTKHSFMSTTALKNGAMTHRPVEVRICVKKGAKAAFVEPYSAVPSEVELLFPRGCQLEVVGAYVSQDHKKLHIEAYFKGSL</sequence>
<dbReference type="PROSITE" id="PS51996">
    <property type="entry name" value="TR_MART"/>
    <property type="match status" value="1"/>
</dbReference>
<feature type="domain" description="ADP ribosyltransferase" evidence="1">
    <location>
        <begin position="75"/>
        <end position="250"/>
    </location>
</feature>
<dbReference type="EC" id="2.4.2.-" evidence="2"/>
<dbReference type="InterPro" id="IPR016678">
    <property type="entry name" value="Mono-ADP_RibTrfase_C3/Edin"/>
</dbReference>
<dbReference type="SUPFAM" id="SSF56399">
    <property type="entry name" value="ADP-ribosylation"/>
    <property type="match status" value="1"/>
</dbReference>
<dbReference type="InterPro" id="IPR003540">
    <property type="entry name" value="ADP-ribosyltransferase"/>
</dbReference>
<keyword evidence="2" id="KW-0808">Transferase</keyword>
<dbReference type="AlphaFoldDB" id="Q1JN57"/>
<reference evidence="2 3" key="1">
    <citation type="journal article" date="2006" name="Proc. Natl. Acad. Sci. U.S.A.">
        <title>Molecular genetic anatomy of inter- and intraserotype variation in the human bacterial pathogen group A Streptococcus.</title>
        <authorList>
            <person name="Beres S.B."/>
            <person name="Richter E.W."/>
            <person name="Nagiec M.J."/>
            <person name="Sumby P."/>
            <person name="Porcella S.F."/>
            <person name="DeLeo F.R."/>
            <person name="Musser J.M."/>
        </authorList>
    </citation>
    <scope>NUCLEOTIDE SEQUENCE [LARGE SCALE GENOMIC DNA]</scope>
    <source>
        <strain evidence="2 3">MGAS9429</strain>
    </source>
</reference>
<dbReference type="CDD" id="cd00233">
    <property type="entry name" value="VIP2"/>
    <property type="match status" value="1"/>
</dbReference>